<evidence type="ECO:0000256" key="3">
    <source>
        <dbReference type="ARBA" id="ARBA00022448"/>
    </source>
</evidence>
<reference evidence="9" key="1">
    <citation type="submission" date="2018-05" db="EMBL/GenBank/DDBJ databases">
        <authorList>
            <person name="Lanie J.A."/>
            <person name="Ng W.-L."/>
            <person name="Kazmierczak K.M."/>
            <person name="Andrzejewski T.M."/>
            <person name="Davidsen T.M."/>
            <person name="Wayne K.J."/>
            <person name="Tettelin H."/>
            <person name="Glass J.I."/>
            <person name="Rusch D."/>
            <person name="Podicherti R."/>
            <person name="Tsui H.-C.T."/>
            <person name="Winkler M.E."/>
        </authorList>
    </citation>
    <scope>NUCLEOTIDE SEQUENCE</scope>
</reference>
<feature type="transmembrane region" description="Helical" evidence="8">
    <location>
        <begin position="66"/>
        <end position="91"/>
    </location>
</feature>
<evidence type="ECO:0000256" key="2">
    <source>
        <dbReference type="ARBA" id="ARBA00007935"/>
    </source>
</evidence>
<proteinExistence type="inferred from homology"/>
<evidence type="ECO:0000256" key="4">
    <source>
        <dbReference type="ARBA" id="ARBA00022475"/>
    </source>
</evidence>
<evidence type="ECO:0000256" key="1">
    <source>
        <dbReference type="ARBA" id="ARBA00004651"/>
    </source>
</evidence>
<dbReference type="GO" id="GO:0022857">
    <property type="term" value="F:transmembrane transporter activity"/>
    <property type="evidence" value="ECO:0007669"/>
    <property type="project" value="InterPro"/>
</dbReference>
<feature type="transmembrane region" description="Helical" evidence="8">
    <location>
        <begin position="28"/>
        <end position="54"/>
    </location>
</feature>
<keyword evidence="6 8" id="KW-1133">Transmembrane helix</keyword>
<evidence type="ECO:0008006" key="10">
    <source>
        <dbReference type="Google" id="ProtNLM"/>
    </source>
</evidence>
<evidence type="ECO:0000256" key="7">
    <source>
        <dbReference type="ARBA" id="ARBA00023136"/>
    </source>
</evidence>
<organism evidence="9">
    <name type="scientific">marine metagenome</name>
    <dbReference type="NCBI Taxonomy" id="408172"/>
    <lineage>
        <taxon>unclassified sequences</taxon>
        <taxon>metagenomes</taxon>
        <taxon>ecological metagenomes</taxon>
    </lineage>
</organism>
<dbReference type="InterPro" id="IPR037294">
    <property type="entry name" value="ABC_BtuC-like"/>
</dbReference>
<evidence type="ECO:0000256" key="8">
    <source>
        <dbReference type="SAM" id="Phobius"/>
    </source>
</evidence>
<dbReference type="Pfam" id="PF01032">
    <property type="entry name" value="FecCD"/>
    <property type="match status" value="1"/>
</dbReference>
<dbReference type="PANTHER" id="PTHR30472">
    <property type="entry name" value="FERRIC ENTEROBACTIN TRANSPORT SYSTEM PERMEASE PROTEIN"/>
    <property type="match status" value="1"/>
</dbReference>
<name>A0A382JS20_9ZZZZ</name>
<sequence>ISRDLNLISTGVHSASSRGVNVPRIQKVGFITASLMTGTVVATSGPIGFVGLIVPHIVRLFVGPDLRILIPACMLFGASFLVACDTLARMLLAPTEIPVGIITAILGGPFFVWLLKRKRQV</sequence>
<keyword evidence="3" id="KW-0813">Transport</keyword>
<feature type="non-terminal residue" evidence="9">
    <location>
        <position position="1"/>
    </location>
</feature>
<dbReference type="PANTHER" id="PTHR30472:SF25">
    <property type="entry name" value="ABC TRANSPORTER PERMEASE PROTEIN MJ0876-RELATED"/>
    <property type="match status" value="1"/>
</dbReference>
<protein>
    <recommendedName>
        <fullName evidence="10">Iron ABC transporter permease</fullName>
    </recommendedName>
</protein>
<accession>A0A382JS20</accession>
<evidence type="ECO:0000313" key="9">
    <source>
        <dbReference type="EMBL" id="SVC14023.1"/>
    </source>
</evidence>
<dbReference type="GO" id="GO:0033214">
    <property type="term" value="P:siderophore-iron import into cell"/>
    <property type="evidence" value="ECO:0007669"/>
    <property type="project" value="TreeGrafter"/>
</dbReference>
<evidence type="ECO:0000256" key="5">
    <source>
        <dbReference type="ARBA" id="ARBA00022692"/>
    </source>
</evidence>
<dbReference type="EMBL" id="UINC01075640">
    <property type="protein sequence ID" value="SVC14023.1"/>
    <property type="molecule type" value="Genomic_DNA"/>
</dbReference>
<dbReference type="InterPro" id="IPR000522">
    <property type="entry name" value="ABC_transptr_permease_BtuC"/>
</dbReference>
<feature type="transmembrane region" description="Helical" evidence="8">
    <location>
        <begin position="97"/>
        <end position="115"/>
    </location>
</feature>
<dbReference type="Gene3D" id="1.10.3470.10">
    <property type="entry name" value="ABC transporter involved in vitamin B12 uptake, BtuC"/>
    <property type="match status" value="1"/>
</dbReference>
<keyword evidence="7 8" id="KW-0472">Membrane</keyword>
<keyword evidence="4" id="KW-1003">Cell membrane</keyword>
<keyword evidence="5 8" id="KW-0812">Transmembrane</keyword>
<dbReference type="GO" id="GO:0005886">
    <property type="term" value="C:plasma membrane"/>
    <property type="evidence" value="ECO:0007669"/>
    <property type="project" value="UniProtKB-SubCell"/>
</dbReference>
<comment type="similarity">
    <text evidence="2">Belongs to the binding-protein-dependent transport system permease family. FecCD subfamily.</text>
</comment>
<comment type="subcellular location">
    <subcellularLocation>
        <location evidence="1">Cell membrane</location>
        <topology evidence="1">Multi-pass membrane protein</topology>
    </subcellularLocation>
</comment>
<dbReference type="AlphaFoldDB" id="A0A382JS20"/>
<gene>
    <name evidence="9" type="ORF">METZ01_LOCUS266877</name>
</gene>
<dbReference type="SUPFAM" id="SSF81345">
    <property type="entry name" value="ABC transporter involved in vitamin B12 uptake, BtuC"/>
    <property type="match status" value="1"/>
</dbReference>
<evidence type="ECO:0000256" key="6">
    <source>
        <dbReference type="ARBA" id="ARBA00022989"/>
    </source>
</evidence>